<name>A0ABP6XRE0_9ACTN</name>
<reference evidence="2" key="1">
    <citation type="journal article" date="2019" name="Int. J. Syst. Evol. Microbiol.">
        <title>The Global Catalogue of Microorganisms (GCM) 10K type strain sequencing project: providing services to taxonomists for standard genome sequencing and annotation.</title>
        <authorList>
            <consortium name="The Broad Institute Genomics Platform"/>
            <consortium name="The Broad Institute Genome Sequencing Center for Infectious Disease"/>
            <person name="Wu L."/>
            <person name="Ma J."/>
        </authorList>
    </citation>
    <scope>NUCLEOTIDE SEQUENCE [LARGE SCALE GENOMIC DNA]</scope>
    <source>
        <strain evidence="2">JCM 17656</strain>
    </source>
</reference>
<keyword evidence="2" id="KW-1185">Reference proteome</keyword>
<protein>
    <recommendedName>
        <fullName evidence="3">Peptidase S9 prolyl oligopeptidase catalytic domain-containing protein</fullName>
    </recommendedName>
</protein>
<organism evidence="1 2">
    <name type="scientific">Streptomyces osmaniensis</name>
    <dbReference type="NCBI Taxonomy" id="593134"/>
    <lineage>
        <taxon>Bacteria</taxon>
        <taxon>Bacillati</taxon>
        <taxon>Actinomycetota</taxon>
        <taxon>Actinomycetes</taxon>
        <taxon>Kitasatosporales</taxon>
        <taxon>Streptomycetaceae</taxon>
        <taxon>Streptomyces</taxon>
    </lineage>
</organism>
<comment type="caution">
    <text evidence="1">The sequence shown here is derived from an EMBL/GenBank/DDBJ whole genome shotgun (WGS) entry which is preliminary data.</text>
</comment>
<gene>
    <name evidence="1" type="ORF">GCM10022295_61130</name>
</gene>
<dbReference type="Proteomes" id="UP001500707">
    <property type="component" value="Unassembled WGS sequence"/>
</dbReference>
<evidence type="ECO:0000313" key="2">
    <source>
        <dbReference type="Proteomes" id="UP001500707"/>
    </source>
</evidence>
<dbReference type="EMBL" id="BAABCE010000012">
    <property type="protein sequence ID" value="GAA3570985.1"/>
    <property type="molecule type" value="Genomic_DNA"/>
</dbReference>
<sequence>MRVQRDRFRHSEGYVLEYEVTVPDTVESPYLHILFHGFSRIEKHVPPVFARKQWTQAERSVCLSFSDPIHLYDQDSCCGWFLLGEETFAPRMYELRTTLLERHGLRGTVWHGLSSGGYTALKHCMRAGGDDLAFVISPHDDPTILPQWEREAAPFTHLPGMADPRKTTDTIADWSSPGSGRYLHALVSEKDSYFALHHLRPIMAALRGRPGARAVMLRDGRGHGFIRDADYDSQLRQAIEGWENHRAQRSATAVSATE</sequence>
<evidence type="ECO:0008006" key="3">
    <source>
        <dbReference type="Google" id="ProtNLM"/>
    </source>
</evidence>
<dbReference type="RefSeq" id="WP_346184417.1">
    <property type="nucleotide sequence ID" value="NZ_BAABCE010000012.1"/>
</dbReference>
<evidence type="ECO:0000313" key="1">
    <source>
        <dbReference type="EMBL" id="GAA3570985.1"/>
    </source>
</evidence>
<proteinExistence type="predicted"/>
<accession>A0ABP6XRE0</accession>